<dbReference type="STRING" id="880072.Desac_2693"/>
<organism evidence="4 5">
    <name type="scientific">Desulfobacca acetoxidans (strain ATCC 700848 / DSM 11109 / ASRB2)</name>
    <dbReference type="NCBI Taxonomy" id="880072"/>
    <lineage>
        <taxon>Bacteria</taxon>
        <taxon>Pseudomonadati</taxon>
        <taxon>Thermodesulfobacteriota</taxon>
        <taxon>Desulfobaccia</taxon>
        <taxon>Desulfobaccales</taxon>
        <taxon>Desulfobaccaceae</taxon>
        <taxon>Desulfobacca</taxon>
    </lineage>
</organism>
<dbReference type="CDD" id="cd00254">
    <property type="entry name" value="LT-like"/>
    <property type="match status" value="1"/>
</dbReference>
<reference evidence="5" key="2">
    <citation type="submission" date="2011-03" db="EMBL/GenBank/DDBJ databases">
        <title>The complete genome of Desulfobacca acetoxidans DSM 11109.</title>
        <authorList>
            <consortium name="US DOE Joint Genome Institute (JGI-PGF)"/>
            <person name="Lucas S."/>
            <person name="Copeland A."/>
            <person name="Lapidus A."/>
            <person name="Bruce D."/>
            <person name="Goodwin L."/>
            <person name="Pitluck S."/>
            <person name="Peters L."/>
            <person name="Kyrpides N."/>
            <person name="Mavromatis K."/>
            <person name="Ivanova N."/>
            <person name="Ovchinnikova G."/>
            <person name="Teshima H."/>
            <person name="Detter J.C."/>
            <person name="Han C."/>
            <person name="Land M."/>
            <person name="Hauser L."/>
            <person name="Markowitz V."/>
            <person name="Cheng J.-F."/>
            <person name="Hugenholtz P."/>
            <person name="Woyke T."/>
            <person name="Wu D."/>
            <person name="Spring S."/>
            <person name="Schueler E."/>
            <person name="Brambilla E."/>
            <person name="Klenk H.-P."/>
            <person name="Eisen J.A."/>
        </authorList>
    </citation>
    <scope>NUCLEOTIDE SEQUENCE [LARGE SCALE GENOMIC DNA]</scope>
    <source>
        <strain evidence="5">ATCC 700848 / DSM 11109 / ASRB2</strain>
    </source>
</reference>
<accession>F2NIN3</accession>
<dbReference type="AlphaFoldDB" id="F2NIN3"/>
<proteinExistence type="inferred from homology"/>
<dbReference type="eggNOG" id="COG0741">
    <property type="taxonomic scope" value="Bacteria"/>
</dbReference>
<dbReference type="Pfam" id="PF01464">
    <property type="entry name" value="SLT"/>
    <property type="match status" value="1"/>
</dbReference>
<feature type="signal peptide" evidence="2">
    <location>
        <begin position="1"/>
        <end position="18"/>
    </location>
</feature>
<evidence type="ECO:0000256" key="1">
    <source>
        <dbReference type="ARBA" id="ARBA00007734"/>
    </source>
</evidence>
<dbReference type="OrthoDB" id="9781970at2"/>
<gene>
    <name evidence="4" type="ordered locus">Desac_2693</name>
</gene>
<evidence type="ECO:0000313" key="4">
    <source>
        <dbReference type="EMBL" id="AEB10508.1"/>
    </source>
</evidence>
<dbReference type="KEGG" id="dao:Desac_2693"/>
<feature type="chain" id="PRO_5003287222" evidence="2">
    <location>
        <begin position="19"/>
        <end position="256"/>
    </location>
</feature>
<dbReference type="PANTHER" id="PTHR37423">
    <property type="entry name" value="SOLUBLE LYTIC MUREIN TRANSGLYCOSYLASE-RELATED"/>
    <property type="match status" value="1"/>
</dbReference>
<dbReference type="HOGENOM" id="CLU_1084728_0_0_7"/>
<dbReference type="InterPro" id="IPR008258">
    <property type="entry name" value="Transglycosylase_SLT_dom_1"/>
</dbReference>
<dbReference type="EMBL" id="CP002629">
    <property type="protein sequence ID" value="AEB10508.1"/>
    <property type="molecule type" value="Genomic_DNA"/>
</dbReference>
<dbReference type="InterPro" id="IPR023346">
    <property type="entry name" value="Lysozyme-like_dom_sf"/>
</dbReference>
<protein>
    <submittedName>
        <fullName evidence="4">Lytic transglycosylase catalytic</fullName>
    </submittedName>
</protein>
<dbReference type="PANTHER" id="PTHR37423:SF2">
    <property type="entry name" value="MEMBRANE-BOUND LYTIC MUREIN TRANSGLYCOSYLASE C"/>
    <property type="match status" value="1"/>
</dbReference>
<dbReference type="SUPFAM" id="SSF53955">
    <property type="entry name" value="Lysozyme-like"/>
    <property type="match status" value="1"/>
</dbReference>
<dbReference type="Gene3D" id="1.10.530.10">
    <property type="match status" value="1"/>
</dbReference>
<sequence length="256" mass="27961">MIYFILLCFCLSESPVLAGEGQSGLTGPTGGQMLALRATTDPVPELLATQVRIYIYQNHTRLWLPPEAMLPLSLDGSAIKNVVNKSHLAKLVQKLAGRQGVDPLLVLAVIRRESGFNSLAVSPKGAMGLMQLMPETAAQLGVEDPFNIEQNLTGGIRFLKLCLNRFNQNVVLALAAYNAGPERVDQYQGLPPFAETQNFVSLVMQDYCGEPVNLARFRQPAASPVLATPLEIAKTHKPRKLLSLPFFSRPPLLVTE</sequence>
<dbReference type="Proteomes" id="UP000000483">
    <property type="component" value="Chromosome"/>
</dbReference>
<comment type="similarity">
    <text evidence="1">Belongs to the transglycosylase Slt family.</text>
</comment>
<keyword evidence="5" id="KW-1185">Reference proteome</keyword>
<evidence type="ECO:0000313" key="5">
    <source>
        <dbReference type="Proteomes" id="UP000000483"/>
    </source>
</evidence>
<feature type="domain" description="Transglycosylase SLT" evidence="3">
    <location>
        <begin position="91"/>
        <end position="198"/>
    </location>
</feature>
<evidence type="ECO:0000256" key="2">
    <source>
        <dbReference type="SAM" id="SignalP"/>
    </source>
</evidence>
<keyword evidence="2" id="KW-0732">Signal</keyword>
<reference evidence="4 5" key="1">
    <citation type="journal article" date="2011" name="Stand. Genomic Sci.">
        <title>Complete genome sequence of the acetate-degrading sulfate reducer Desulfobacca acetoxidans type strain (ASRB2).</title>
        <authorList>
            <person name="Goker M."/>
            <person name="Teshima H."/>
            <person name="Lapidus A."/>
            <person name="Nolan M."/>
            <person name="Lucas S."/>
            <person name="Hammon N."/>
            <person name="Deshpande S."/>
            <person name="Cheng J.F."/>
            <person name="Tapia R."/>
            <person name="Han C."/>
            <person name="Goodwin L."/>
            <person name="Pitluck S."/>
            <person name="Huntemann M."/>
            <person name="Liolios K."/>
            <person name="Ivanova N."/>
            <person name="Pagani I."/>
            <person name="Mavromatis K."/>
            <person name="Ovchinikova G."/>
            <person name="Pati A."/>
            <person name="Chen A."/>
            <person name="Palaniappan K."/>
            <person name="Land M."/>
            <person name="Hauser L."/>
            <person name="Brambilla E.M."/>
            <person name="Rohde M."/>
            <person name="Spring S."/>
            <person name="Detter J.C."/>
            <person name="Woyke T."/>
            <person name="Bristow J."/>
            <person name="Eisen J.A."/>
            <person name="Markowitz V."/>
            <person name="Hugenholtz P."/>
            <person name="Kyrpides N.C."/>
            <person name="Klenk H.P."/>
        </authorList>
    </citation>
    <scope>NUCLEOTIDE SEQUENCE [LARGE SCALE GENOMIC DNA]</scope>
    <source>
        <strain evidence="5">ATCC 700848 / DSM 11109 / ASRB2</strain>
    </source>
</reference>
<name>F2NIN3_DESAR</name>
<evidence type="ECO:0000259" key="3">
    <source>
        <dbReference type="Pfam" id="PF01464"/>
    </source>
</evidence>